<dbReference type="GO" id="GO:0008855">
    <property type="term" value="F:exodeoxyribonuclease VII activity"/>
    <property type="evidence" value="ECO:0007669"/>
    <property type="project" value="UniProtKB-UniRule"/>
</dbReference>
<reference evidence="7 8" key="1">
    <citation type="submission" date="2018-08" db="EMBL/GenBank/DDBJ databases">
        <title>Cellulomonas rhizosphaerae sp. nov., a novel actinomycete isolated from soil.</title>
        <authorList>
            <person name="Tian Y."/>
        </authorList>
    </citation>
    <scope>NUCLEOTIDE SEQUENCE [LARGE SCALE GENOMIC DNA]</scope>
    <source>
        <strain evidence="7 8">NEAU-TCZ24</strain>
    </source>
</reference>
<dbReference type="Pfam" id="PF02609">
    <property type="entry name" value="Exonuc_VII_S"/>
    <property type="match status" value="1"/>
</dbReference>
<dbReference type="EMBL" id="QWKP01000200">
    <property type="protein sequence ID" value="RHA39952.1"/>
    <property type="molecule type" value="Genomic_DNA"/>
</dbReference>
<dbReference type="SUPFAM" id="SSF116842">
    <property type="entry name" value="XseB-like"/>
    <property type="match status" value="1"/>
</dbReference>
<dbReference type="NCBIfam" id="NF002139">
    <property type="entry name" value="PRK00977.1-3"/>
    <property type="match status" value="1"/>
</dbReference>
<comment type="similarity">
    <text evidence="1 6">Belongs to the XseB family.</text>
</comment>
<organism evidence="7 8">
    <name type="scientific">Cellulomonas rhizosphaerae</name>
    <dbReference type="NCBI Taxonomy" id="2293719"/>
    <lineage>
        <taxon>Bacteria</taxon>
        <taxon>Bacillati</taxon>
        <taxon>Actinomycetota</taxon>
        <taxon>Actinomycetes</taxon>
        <taxon>Micrococcales</taxon>
        <taxon>Cellulomonadaceae</taxon>
        <taxon>Cellulomonas</taxon>
    </lineage>
</organism>
<dbReference type="PANTHER" id="PTHR34137:SF1">
    <property type="entry name" value="EXODEOXYRIBONUCLEASE 7 SMALL SUBUNIT"/>
    <property type="match status" value="1"/>
</dbReference>
<keyword evidence="2 6" id="KW-0963">Cytoplasm</keyword>
<evidence type="ECO:0000313" key="8">
    <source>
        <dbReference type="Proteomes" id="UP000283374"/>
    </source>
</evidence>
<dbReference type="PANTHER" id="PTHR34137">
    <property type="entry name" value="EXODEOXYRIBONUCLEASE 7 SMALL SUBUNIT"/>
    <property type="match status" value="1"/>
</dbReference>
<comment type="subunit">
    <text evidence="6">Heterooligomer composed of large and small subunits.</text>
</comment>
<keyword evidence="4 6" id="KW-0378">Hydrolase</keyword>
<proteinExistence type="inferred from homology"/>
<keyword evidence="8" id="KW-1185">Reference proteome</keyword>
<evidence type="ECO:0000256" key="6">
    <source>
        <dbReference type="HAMAP-Rule" id="MF_00337"/>
    </source>
</evidence>
<protein>
    <recommendedName>
        <fullName evidence="6">Exodeoxyribonuclease 7 small subunit</fullName>
        <ecNumber evidence="6">3.1.11.6</ecNumber>
    </recommendedName>
    <alternativeName>
        <fullName evidence="6">Exodeoxyribonuclease VII small subunit</fullName>
        <shortName evidence="6">Exonuclease VII small subunit</shortName>
    </alternativeName>
</protein>
<evidence type="ECO:0000256" key="1">
    <source>
        <dbReference type="ARBA" id="ARBA00009998"/>
    </source>
</evidence>
<dbReference type="RefSeq" id="WP_118767483.1">
    <property type="nucleotide sequence ID" value="NZ_QWKP01000200.1"/>
</dbReference>
<name>A0A413RKS3_9CELL</name>
<comment type="caution">
    <text evidence="7">The sequence shown here is derived from an EMBL/GenBank/DDBJ whole genome shotgun (WGS) entry which is preliminary data.</text>
</comment>
<evidence type="ECO:0000313" key="7">
    <source>
        <dbReference type="EMBL" id="RHA39952.1"/>
    </source>
</evidence>
<dbReference type="EC" id="3.1.11.6" evidence="6"/>
<keyword evidence="5 6" id="KW-0269">Exonuclease</keyword>
<comment type="function">
    <text evidence="6">Bidirectionally degrades single-stranded DNA into large acid-insoluble oligonucleotides, which are then degraded further into small acid-soluble oligonucleotides.</text>
</comment>
<dbReference type="Gene3D" id="1.10.287.1040">
    <property type="entry name" value="Exonuclease VII, small subunit"/>
    <property type="match status" value="1"/>
</dbReference>
<comment type="catalytic activity">
    <reaction evidence="6">
        <text>Exonucleolytic cleavage in either 5'- to 3'- or 3'- to 5'-direction to yield nucleoside 5'-phosphates.</text>
        <dbReference type="EC" id="3.1.11.6"/>
    </reaction>
</comment>
<dbReference type="InterPro" id="IPR003761">
    <property type="entry name" value="Exonuc_VII_S"/>
</dbReference>
<evidence type="ECO:0000256" key="2">
    <source>
        <dbReference type="ARBA" id="ARBA00022490"/>
    </source>
</evidence>
<dbReference type="InterPro" id="IPR037004">
    <property type="entry name" value="Exonuc_VII_ssu_sf"/>
</dbReference>
<dbReference type="NCBIfam" id="TIGR01280">
    <property type="entry name" value="xseB"/>
    <property type="match status" value="1"/>
</dbReference>
<evidence type="ECO:0000256" key="5">
    <source>
        <dbReference type="ARBA" id="ARBA00022839"/>
    </source>
</evidence>
<comment type="subcellular location">
    <subcellularLocation>
        <location evidence="6">Cytoplasm</location>
    </subcellularLocation>
</comment>
<dbReference type="GO" id="GO:0009318">
    <property type="term" value="C:exodeoxyribonuclease VII complex"/>
    <property type="evidence" value="ECO:0007669"/>
    <property type="project" value="UniProtKB-UniRule"/>
</dbReference>
<keyword evidence="3 6" id="KW-0540">Nuclease</keyword>
<sequence length="83" mass="8947">MPKQPSTPAEDPNADVAALSYEQARDELVQVVARLEAGSESLEGSLALWERGEALAARCQRWLDGARERLAAVREPATPSAES</sequence>
<evidence type="ECO:0000256" key="4">
    <source>
        <dbReference type="ARBA" id="ARBA00022801"/>
    </source>
</evidence>
<dbReference type="OrthoDB" id="5244334at2"/>
<dbReference type="GO" id="GO:0005829">
    <property type="term" value="C:cytosol"/>
    <property type="evidence" value="ECO:0007669"/>
    <property type="project" value="TreeGrafter"/>
</dbReference>
<evidence type="ECO:0000256" key="3">
    <source>
        <dbReference type="ARBA" id="ARBA00022722"/>
    </source>
</evidence>
<dbReference type="HAMAP" id="MF_00337">
    <property type="entry name" value="Exonuc_7_S"/>
    <property type="match status" value="1"/>
</dbReference>
<dbReference type="Proteomes" id="UP000283374">
    <property type="component" value="Unassembled WGS sequence"/>
</dbReference>
<dbReference type="AlphaFoldDB" id="A0A413RKS3"/>
<gene>
    <name evidence="6" type="primary">xseB</name>
    <name evidence="7" type="ORF">D1825_11060</name>
</gene>
<dbReference type="GO" id="GO:0006308">
    <property type="term" value="P:DNA catabolic process"/>
    <property type="evidence" value="ECO:0007669"/>
    <property type="project" value="UniProtKB-UniRule"/>
</dbReference>
<accession>A0A413RKS3</accession>